<dbReference type="GO" id="GO:0003677">
    <property type="term" value="F:DNA binding"/>
    <property type="evidence" value="ECO:0007669"/>
    <property type="project" value="InterPro"/>
</dbReference>
<dbReference type="AlphaFoldDB" id="A0A9P7F118"/>
<comment type="caution">
    <text evidence="2">The sequence shown here is derived from an EMBL/GenBank/DDBJ whole genome shotgun (WGS) entry which is preliminary data.</text>
</comment>
<dbReference type="Proteomes" id="UP000823399">
    <property type="component" value="Unassembled WGS sequence"/>
</dbReference>
<dbReference type="EMBL" id="JABBWM010000051">
    <property type="protein sequence ID" value="KAG2101369.1"/>
    <property type="molecule type" value="Genomic_DNA"/>
</dbReference>
<feature type="domain" description="RNA polymerase Rpb1" evidence="1">
    <location>
        <begin position="156"/>
        <end position="192"/>
    </location>
</feature>
<evidence type="ECO:0000259" key="1">
    <source>
        <dbReference type="Pfam" id="PF04992"/>
    </source>
</evidence>
<dbReference type="OrthoDB" id="10667334at2759"/>
<organism evidence="2 3">
    <name type="scientific">Suillus discolor</name>
    <dbReference type="NCBI Taxonomy" id="1912936"/>
    <lineage>
        <taxon>Eukaryota</taxon>
        <taxon>Fungi</taxon>
        <taxon>Dikarya</taxon>
        <taxon>Basidiomycota</taxon>
        <taxon>Agaricomycotina</taxon>
        <taxon>Agaricomycetes</taxon>
        <taxon>Agaricomycetidae</taxon>
        <taxon>Boletales</taxon>
        <taxon>Suillineae</taxon>
        <taxon>Suillaceae</taxon>
        <taxon>Suillus</taxon>
    </lineage>
</organism>
<evidence type="ECO:0000313" key="3">
    <source>
        <dbReference type="Proteomes" id="UP000823399"/>
    </source>
</evidence>
<dbReference type="Pfam" id="PF04992">
    <property type="entry name" value="RNA_pol_Rpb1_6"/>
    <property type="match status" value="2"/>
</dbReference>
<reference evidence="2" key="1">
    <citation type="journal article" date="2020" name="New Phytol.">
        <title>Comparative genomics reveals dynamic genome evolution in host specialist ectomycorrhizal fungi.</title>
        <authorList>
            <person name="Lofgren L.A."/>
            <person name="Nguyen N.H."/>
            <person name="Vilgalys R."/>
            <person name="Ruytinx J."/>
            <person name="Liao H.L."/>
            <person name="Branco S."/>
            <person name="Kuo A."/>
            <person name="LaButti K."/>
            <person name="Lipzen A."/>
            <person name="Andreopoulos W."/>
            <person name="Pangilinan J."/>
            <person name="Riley R."/>
            <person name="Hundley H."/>
            <person name="Na H."/>
            <person name="Barry K."/>
            <person name="Grigoriev I.V."/>
            <person name="Stajich J.E."/>
            <person name="Kennedy P.G."/>
        </authorList>
    </citation>
    <scope>NUCLEOTIDE SEQUENCE</scope>
    <source>
        <strain evidence="2">FC423</strain>
    </source>
</reference>
<dbReference type="GO" id="GO:0006351">
    <property type="term" value="P:DNA-templated transcription"/>
    <property type="evidence" value="ECO:0007669"/>
    <property type="project" value="InterPro"/>
</dbReference>
<dbReference type="GO" id="GO:0003899">
    <property type="term" value="F:DNA-directed RNA polymerase activity"/>
    <property type="evidence" value="ECO:0007669"/>
    <property type="project" value="InterPro"/>
</dbReference>
<evidence type="ECO:0000313" key="2">
    <source>
        <dbReference type="EMBL" id="KAG2101369.1"/>
    </source>
</evidence>
<keyword evidence="3" id="KW-1185">Reference proteome</keyword>
<protein>
    <recommendedName>
        <fullName evidence="1">RNA polymerase Rpb1 domain-containing protein</fullName>
    </recommendedName>
</protein>
<gene>
    <name evidence="2" type="ORF">F5147DRAFT_812349</name>
</gene>
<sequence>MATHRILKQFSILPPQHTPVPPWLLTVYSNSSILPERHLTGSLVKWKPISSSAHSHATMATHRILEQFHLTTSAHSHATMATHRILEQFHLTTSAHSHATMATHRVLEQFHLTREAFDWVIGEVEANLFHLTTSAHSHATMATHRILEQFHLTTSAHSHATMATHRVLEQFHLTREAFDWVIGEVEAKFNQSLVNPGEMYGTLATTISWVSSAMRRS</sequence>
<dbReference type="RefSeq" id="XP_041289847.1">
    <property type="nucleotide sequence ID" value="XM_041443471.1"/>
</dbReference>
<proteinExistence type="predicted"/>
<feature type="domain" description="RNA polymerase Rpb1" evidence="1">
    <location>
        <begin position="94"/>
        <end position="127"/>
    </location>
</feature>
<dbReference type="GeneID" id="64705730"/>
<dbReference type="InterPro" id="IPR007075">
    <property type="entry name" value="RNA_pol_Rpb1_6"/>
</dbReference>
<accession>A0A9P7F118</accession>
<dbReference type="SUPFAM" id="SSF64484">
    <property type="entry name" value="beta and beta-prime subunits of DNA dependent RNA-polymerase"/>
    <property type="match status" value="1"/>
</dbReference>
<name>A0A9P7F118_9AGAM</name>